<accession>A0A1D7U9X3</accession>
<keyword evidence="1" id="KW-0456">Lyase</keyword>
<dbReference type="PANTHER" id="PTHR30272:SF1">
    <property type="entry name" value="3-HYDROXYACYL-[ACYL-CARRIER-PROTEIN] DEHYDRATASE"/>
    <property type="match status" value="1"/>
</dbReference>
<dbReference type="STRING" id="1526658.BHK69_04295"/>
<dbReference type="Pfam" id="PF07977">
    <property type="entry name" value="FabA"/>
    <property type="match status" value="1"/>
</dbReference>
<dbReference type="Gene3D" id="3.10.129.10">
    <property type="entry name" value="Hotdog Thioesterase"/>
    <property type="match status" value="1"/>
</dbReference>
<gene>
    <name evidence="2" type="ORF">BHK69_04295</name>
</gene>
<dbReference type="OrthoDB" id="9812462at2"/>
<sequence length="156" mass="17132">MRLEYFDMIDTVVAFEPSEKRITTRSTVPSATASPVFEGHFPGHPLVPGVLLTETMAQASGYLLLGLNGLTQMPFLMTVDKARFRTFVEPDAVLDVFAELVIEGSGYAATKAKITIAGKPICDAELRFRLMPFPADMRALMEGRIKTIGLKPEPAR</sequence>
<reference evidence="2 3" key="1">
    <citation type="journal article" date="2015" name="Antonie Van Leeuwenhoek">
        <title>Bosea vaviloviae sp. nov., a new species of slow-growing rhizobia isolated from nodules of the relict species Vavilovia formosa (Stev.) Fed.</title>
        <authorList>
            <person name="Safronova V.I."/>
            <person name="Kuznetsova I.G."/>
            <person name="Sazanova A.L."/>
            <person name="Kimeklis A.K."/>
            <person name="Belimov A.A."/>
            <person name="Andronov E.E."/>
            <person name="Pinaev A.G."/>
            <person name="Chizhevskaya E.P."/>
            <person name="Pukhaev A.R."/>
            <person name="Popov K.P."/>
            <person name="Willems A."/>
            <person name="Tikhonovich I.A."/>
        </authorList>
    </citation>
    <scope>NUCLEOTIDE SEQUENCE [LARGE SCALE GENOMIC DNA]</scope>
    <source>
        <strain evidence="2 3">Vaf18</strain>
    </source>
</reference>
<dbReference type="EMBL" id="CP017147">
    <property type="protein sequence ID" value="AOO84178.1"/>
    <property type="molecule type" value="Genomic_DNA"/>
</dbReference>
<dbReference type="RefSeq" id="WP_069693369.1">
    <property type="nucleotide sequence ID" value="NZ_CP017147.1"/>
</dbReference>
<evidence type="ECO:0000313" key="2">
    <source>
        <dbReference type="EMBL" id="AOO84178.1"/>
    </source>
</evidence>
<dbReference type="InterPro" id="IPR013114">
    <property type="entry name" value="FabA_FabZ"/>
</dbReference>
<dbReference type="Proteomes" id="UP000094969">
    <property type="component" value="Chromosome"/>
</dbReference>
<dbReference type="GO" id="GO:0016829">
    <property type="term" value="F:lyase activity"/>
    <property type="evidence" value="ECO:0007669"/>
    <property type="project" value="UniProtKB-KW"/>
</dbReference>
<dbReference type="InterPro" id="IPR029069">
    <property type="entry name" value="HotDog_dom_sf"/>
</dbReference>
<protein>
    <submittedName>
        <fullName evidence="2">Beta-hydroxyacyl-ACP dehydratase</fullName>
    </submittedName>
</protein>
<name>A0A1D7U9X3_9HYPH</name>
<dbReference type="PANTHER" id="PTHR30272">
    <property type="entry name" value="3-HYDROXYACYL-[ACYL-CARRIER-PROTEIN] DEHYDRATASE"/>
    <property type="match status" value="1"/>
</dbReference>
<keyword evidence="3" id="KW-1185">Reference proteome</keyword>
<dbReference type="SUPFAM" id="SSF54637">
    <property type="entry name" value="Thioesterase/thiol ester dehydrase-isomerase"/>
    <property type="match status" value="1"/>
</dbReference>
<evidence type="ECO:0000313" key="3">
    <source>
        <dbReference type="Proteomes" id="UP000094969"/>
    </source>
</evidence>
<evidence type="ECO:0000256" key="1">
    <source>
        <dbReference type="ARBA" id="ARBA00023239"/>
    </source>
</evidence>
<organism evidence="2 3">
    <name type="scientific">Bosea vaviloviae</name>
    <dbReference type="NCBI Taxonomy" id="1526658"/>
    <lineage>
        <taxon>Bacteria</taxon>
        <taxon>Pseudomonadati</taxon>
        <taxon>Pseudomonadota</taxon>
        <taxon>Alphaproteobacteria</taxon>
        <taxon>Hyphomicrobiales</taxon>
        <taxon>Boseaceae</taxon>
        <taxon>Bosea</taxon>
    </lineage>
</organism>
<proteinExistence type="predicted"/>
<dbReference type="KEGG" id="bvv:BHK69_04295"/>
<dbReference type="AlphaFoldDB" id="A0A1D7U9X3"/>